<dbReference type="Proteomes" id="UP001521184">
    <property type="component" value="Unassembled WGS sequence"/>
</dbReference>
<accession>A0ABR3U2D6</accession>
<protein>
    <submittedName>
        <fullName evidence="2">Uncharacterized protein</fullName>
    </submittedName>
</protein>
<evidence type="ECO:0000313" key="2">
    <source>
        <dbReference type="EMBL" id="KAL1650220.1"/>
    </source>
</evidence>
<feature type="compositionally biased region" description="Basic and acidic residues" evidence="1">
    <location>
        <begin position="118"/>
        <end position="143"/>
    </location>
</feature>
<sequence length="174" mass="18795">MSAVKGTEAAAAAGGDWDEAHLVEALAALEQLQDQMDELRSIVPNLTAPFLVSQDSPEALSRDFKQAAIAEAKRLQAFERKWKSEDVQDILAHAAQSVKANPDLTKGATITRYGWVDMAEKQQKPAKSKEKSRGKGGDADDHTGPSSIEPTVTAFKEAHPNFQVGVDEGRIITV</sequence>
<comment type="caution">
    <text evidence="2">The sequence shown here is derived from an EMBL/GenBank/DDBJ whole genome shotgun (WGS) entry which is preliminary data.</text>
</comment>
<organism evidence="2 3">
    <name type="scientific">Diplodia intermedia</name>
    <dbReference type="NCBI Taxonomy" id="856260"/>
    <lineage>
        <taxon>Eukaryota</taxon>
        <taxon>Fungi</taxon>
        <taxon>Dikarya</taxon>
        <taxon>Ascomycota</taxon>
        <taxon>Pezizomycotina</taxon>
        <taxon>Dothideomycetes</taxon>
        <taxon>Dothideomycetes incertae sedis</taxon>
        <taxon>Botryosphaeriales</taxon>
        <taxon>Botryosphaeriaceae</taxon>
        <taxon>Diplodia</taxon>
    </lineage>
</organism>
<proteinExistence type="predicted"/>
<reference evidence="2 3" key="1">
    <citation type="journal article" date="2023" name="Plant Dis.">
        <title>First Report of Diplodia intermedia Causing Canker and Dieback Diseases on Apple Trees in Canada.</title>
        <authorList>
            <person name="Ellouze W."/>
            <person name="Ilyukhin E."/>
            <person name="Sulman M."/>
            <person name="Ali S."/>
        </authorList>
    </citation>
    <scope>NUCLEOTIDE SEQUENCE [LARGE SCALE GENOMIC DNA]</scope>
    <source>
        <strain evidence="2 3">M45-28</strain>
    </source>
</reference>
<name>A0ABR3U2D6_9PEZI</name>
<gene>
    <name evidence="2" type="ORF">SLS58_001031</name>
</gene>
<evidence type="ECO:0000256" key="1">
    <source>
        <dbReference type="SAM" id="MobiDB-lite"/>
    </source>
</evidence>
<feature type="region of interest" description="Disordered" evidence="1">
    <location>
        <begin position="116"/>
        <end position="160"/>
    </location>
</feature>
<dbReference type="EMBL" id="JAKEKT020000004">
    <property type="protein sequence ID" value="KAL1650220.1"/>
    <property type="molecule type" value="Genomic_DNA"/>
</dbReference>
<keyword evidence="3" id="KW-1185">Reference proteome</keyword>
<evidence type="ECO:0000313" key="3">
    <source>
        <dbReference type="Proteomes" id="UP001521184"/>
    </source>
</evidence>